<evidence type="ECO:0000256" key="1">
    <source>
        <dbReference type="SAM" id="Phobius"/>
    </source>
</evidence>
<dbReference type="AlphaFoldDB" id="A0A0S4TBN5"/>
<proteinExistence type="predicted"/>
<organism evidence="2">
    <name type="scientific">Cryptosporidium hominis</name>
    <dbReference type="NCBI Taxonomy" id="237895"/>
    <lineage>
        <taxon>Eukaryota</taxon>
        <taxon>Sar</taxon>
        <taxon>Alveolata</taxon>
        <taxon>Apicomplexa</taxon>
        <taxon>Conoidasida</taxon>
        <taxon>Coccidia</taxon>
        <taxon>Eucoccidiorida</taxon>
        <taxon>Eimeriorina</taxon>
        <taxon>Cryptosporidiidae</taxon>
        <taxon>Cryptosporidium</taxon>
    </lineage>
</organism>
<dbReference type="VEuPathDB" id="CryptoDB:GY17_00003426"/>
<accession>A0A0S4TBN5</accession>
<dbReference type="VEuPathDB" id="CryptoDB:Chro.20074"/>
<keyword evidence="1" id="KW-1133">Transmembrane helix</keyword>
<reference evidence="2" key="1">
    <citation type="submission" date="2015-08" db="EMBL/GenBank/DDBJ databases">
        <authorList>
            <person name="Babu N.S."/>
            <person name="Beckwith C.J."/>
            <person name="Beseler K.G."/>
            <person name="Brison A."/>
            <person name="Carone J.V."/>
            <person name="Caskin T.P."/>
            <person name="Diamond M."/>
            <person name="Durham M.E."/>
            <person name="Foxe J.M."/>
            <person name="Go M."/>
            <person name="Henderson B.A."/>
            <person name="Jones I.B."/>
            <person name="McGettigan J.A."/>
            <person name="Micheletti S.J."/>
            <person name="Nasrallah M.E."/>
            <person name="Ortiz D."/>
            <person name="Piller C.R."/>
            <person name="Privatt S.R."/>
            <person name="Schneider S.L."/>
            <person name="Sharp S."/>
            <person name="Smith T.C."/>
            <person name="Stanton J.D."/>
            <person name="Ullery H.E."/>
            <person name="Wilson R.J."/>
            <person name="Serrano M.G."/>
            <person name="Buck G."/>
            <person name="Lee V."/>
            <person name="Wang Y."/>
            <person name="Carvalho R."/>
            <person name="Voegtly L."/>
            <person name="Shi R."/>
            <person name="Duckworth R."/>
            <person name="Johnson A."/>
            <person name="Loviza R."/>
            <person name="Walstead R."/>
            <person name="Shah Z."/>
            <person name="Kiflezghi M."/>
            <person name="Wade K."/>
            <person name="Ball S.L."/>
            <person name="Bradley K.W."/>
            <person name="Asai D.J."/>
            <person name="Bowman C.A."/>
            <person name="Russell D.A."/>
            <person name="Pope W.H."/>
            <person name="Jacobs-Sera D."/>
            <person name="Hendrix R.W."/>
            <person name="Hatfull G.F."/>
        </authorList>
    </citation>
    <scope>NUCLEOTIDE SEQUENCE [LARGE SCALE GENOMIC DNA]</scope>
</reference>
<dbReference type="VEuPathDB" id="CryptoDB:ChTU502y2012_387g0080"/>
<sequence length="442" mass="51629">MVKYEKSILTIIFNIIIFLYLLSSFNIIRCNGEKMAHFELNSVETISRSLKNTIFVDNLEKVNFPLANDGFSPGPKVYILKELLQNRREVKKLYKILRKMLIKFYIEEFGIILTYHMSQIEEIKLMGIDTNGYFRLINHQQKPIKKKLPKLSKKMIKKSQFAKTNTLEDFGLITKDSDAKNKQDEHSTFIENEASQIEFLSARPISFLKMKNSNTNIDSFGNKRSLKKLHMINSKVNKQVAFCKCKSDHKLHLKLIMIAQSLLFVINNAIDTNSTPWYSMPDFIALLLEDILKITSIMKFIGPNFKQFKSIKEYYKYSKKHIKKSQKKHFLKFFSDRRNNYQTNFLLQILGITISFFGNIFNSFIEDFRNSHSVSDLATQIEISNANDLKKKNSMIKISKQDIIFISEYIERLPNKNNCIIYPMIENISVSAPNQKSIFSLC</sequence>
<protein>
    <submittedName>
        <fullName evidence="2">Uncharacterized protein</fullName>
    </submittedName>
</protein>
<keyword evidence="1" id="KW-0472">Membrane</keyword>
<gene>
    <name evidence="2" type="ORF">CHUDEA2_660</name>
</gene>
<feature type="transmembrane region" description="Helical" evidence="1">
    <location>
        <begin position="6"/>
        <end position="28"/>
    </location>
</feature>
<name>A0A0S4TBN5_CRYHO</name>
<dbReference type="Proteomes" id="UP000199752">
    <property type="component" value="Chromosome 2"/>
</dbReference>
<dbReference type="VEuPathDB" id="CryptoDB:CHUDEA2_660"/>
<dbReference type="EMBL" id="LN877948">
    <property type="protein sequence ID" value="CUV04421.1"/>
    <property type="molecule type" value="Genomic_DNA"/>
</dbReference>
<evidence type="ECO:0000313" key="2">
    <source>
        <dbReference type="EMBL" id="CUV04421.1"/>
    </source>
</evidence>
<keyword evidence="1" id="KW-0812">Transmembrane</keyword>